<sequence>MSKLNEKTVKEIWEEVEIVLNANPVPFQDMNIVYQFELSGDDGGTYQLAFSGGSAKVLYEAVEEPQCTLKMKVSDFRKFLQGSINSTTAFMMGKLKIEGSIGQALKLDKLLGQYEL</sequence>
<dbReference type="PATRIC" id="fig|157838.3.peg.470"/>
<dbReference type="Pfam" id="PF02036">
    <property type="entry name" value="SCP2"/>
    <property type="match status" value="1"/>
</dbReference>
<evidence type="ECO:0000313" key="6">
    <source>
        <dbReference type="Proteomes" id="UP000051888"/>
    </source>
</evidence>
<gene>
    <name evidence="5" type="ORF">AN964_02120</name>
</gene>
<dbReference type="Proteomes" id="UP000051888">
    <property type="component" value="Unassembled WGS sequence"/>
</dbReference>
<evidence type="ECO:0000259" key="4">
    <source>
        <dbReference type="Pfam" id="PF02036"/>
    </source>
</evidence>
<dbReference type="AlphaFoldDB" id="A0A0Q3WVK5"/>
<accession>A0A0Q3WVK5</accession>
<comment type="caution">
    <text evidence="5">The sequence shown here is derived from an EMBL/GenBank/DDBJ whole genome shotgun (WGS) entry which is preliminary data.</text>
</comment>
<dbReference type="PANTHER" id="PTHR42808:SF3">
    <property type="entry name" value="HYDROXYSTEROID DEHYDROGENASE-LIKE PROTEIN 2"/>
    <property type="match status" value="1"/>
</dbReference>
<comment type="similarity">
    <text evidence="1">Belongs to the short-chain dehydrogenases/reductases (SDR) family.</text>
</comment>
<evidence type="ECO:0000256" key="2">
    <source>
        <dbReference type="ARBA" id="ARBA00022857"/>
    </source>
</evidence>
<dbReference type="InterPro" id="IPR003033">
    <property type="entry name" value="SCP2_sterol-bd_dom"/>
</dbReference>
<dbReference type="OrthoDB" id="9804656at2"/>
<proteinExistence type="inferred from homology"/>
<feature type="domain" description="SCP2" evidence="4">
    <location>
        <begin position="31"/>
        <end position="111"/>
    </location>
</feature>
<name>A0A0Q3WVK5_9BACI</name>
<dbReference type="Gene3D" id="3.30.1050.10">
    <property type="entry name" value="SCP2 sterol-binding domain"/>
    <property type="match status" value="1"/>
</dbReference>
<dbReference type="PANTHER" id="PTHR42808">
    <property type="entry name" value="HYDROXYSTEROID DEHYDROGENASE-LIKE PROTEIN 2"/>
    <property type="match status" value="1"/>
</dbReference>
<protein>
    <recommendedName>
        <fullName evidence="4">SCP2 domain-containing protein</fullName>
    </recommendedName>
</protein>
<organism evidence="5 6">
    <name type="scientific">Heyndrickxia shackletonii</name>
    <dbReference type="NCBI Taxonomy" id="157838"/>
    <lineage>
        <taxon>Bacteria</taxon>
        <taxon>Bacillati</taxon>
        <taxon>Bacillota</taxon>
        <taxon>Bacilli</taxon>
        <taxon>Bacillales</taxon>
        <taxon>Bacillaceae</taxon>
        <taxon>Heyndrickxia</taxon>
    </lineage>
</organism>
<keyword evidence="3" id="KW-0560">Oxidoreductase</keyword>
<dbReference type="RefSeq" id="WP_055738139.1">
    <property type="nucleotide sequence ID" value="NZ_JAAIWL010000007.1"/>
</dbReference>
<keyword evidence="6" id="KW-1185">Reference proteome</keyword>
<dbReference type="SUPFAM" id="SSF55718">
    <property type="entry name" value="SCP-like"/>
    <property type="match status" value="1"/>
</dbReference>
<reference evidence="5 6" key="1">
    <citation type="submission" date="2015-09" db="EMBL/GenBank/DDBJ databases">
        <title>Genome sequencing project for genomic taxonomy and phylogenomics of Bacillus-like bacteria.</title>
        <authorList>
            <person name="Liu B."/>
            <person name="Wang J."/>
            <person name="Zhu Y."/>
            <person name="Liu G."/>
            <person name="Chen Q."/>
            <person name="Chen Z."/>
            <person name="Lan J."/>
            <person name="Che J."/>
            <person name="Ge C."/>
            <person name="Shi H."/>
            <person name="Pan Z."/>
            <person name="Liu X."/>
        </authorList>
    </citation>
    <scope>NUCLEOTIDE SEQUENCE [LARGE SCALE GENOMIC DNA]</scope>
    <source>
        <strain evidence="5 6">LMG 18435</strain>
    </source>
</reference>
<dbReference type="InterPro" id="IPR051935">
    <property type="entry name" value="HSDL2"/>
</dbReference>
<keyword evidence="2" id="KW-0521">NADP</keyword>
<dbReference type="InterPro" id="IPR036527">
    <property type="entry name" value="SCP2_sterol-bd_dom_sf"/>
</dbReference>
<dbReference type="EMBL" id="LJJC01000004">
    <property type="protein sequence ID" value="KQL52455.1"/>
    <property type="molecule type" value="Genomic_DNA"/>
</dbReference>
<dbReference type="STRING" id="157838.AN964_02120"/>
<evidence type="ECO:0000256" key="3">
    <source>
        <dbReference type="ARBA" id="ARBA00023002"/>
    </source>
</evidence>
<evidence type="ECO:0000313" key="5">
    <source>
        <dbReference type="EMBL" id="KQL52455.1"/>
    </source>
</evidence>
<dbReference type="GO" id="GO:0016491">
    <property type="term" value="F:oxidoreductase activity"/>
    <property type="evidence" value="ECO:0007669"/>
    <property type="project" value="UniProtKB-KW"/>
</dbReference>
<evidence type="ECO:0000256" key="1">
    <source>
        <dbReference type="ARBA" id="ARBA00006484"/>
    </source>
</evidence>